<feature type="transmembrane region" description="Helical" evidence="1">
    <location>
        <begin position="40"/>
        <end position="63"/>
    </location>
</feature>
<keyword evidence="1" id="KW-1133">Transmembrane helix</keyword>
<dbReference type="Proteomes" id="UP001423409">
    <property type="component" value="Unassembled WGS sequence"/>
</dbReference>
<feature type="transmembrane region" description="Helical" evidence="1">
    <location>
        <begin position="149"/>
        <end position="169"/>
    </location>
</feature>
<sequence>MTQDDWNTGMQNEADSVQDAEWSHDTRCHLRRRAWLSGTAITLGFTAAMLVLAILLNAALFGVLPGTNATLNGALWNQFNIGWLFVAGLGYLMIRRGFTPLQATAGLLTAMILGSVVARLVTLDVRVSFPEGMNGTFDLLPAPTSVSSGSLLLPVAANIAALGLGFLLARATSGRREPA</sequence>
<dbReference type="EMBL" id="BAABQU010000021">
    <property type="protein sequence ID" value="GAA5440418.1"/>
    <property type="molecule type" value="Genomic_DNA"/>
</dbReference>
<dbReference type="RefSeq" id="WP_345444998.1">
    <property type="nucleotide sequence ID" value="NZ_BAABQU010000021.1"/>
</dbReference>
<feature type="transmembrane region" description="Helical" evidence="1">
    <location>
        <begin position="106"/>
        <end position="129"/>
    </location>
</feature>
<evidence type="ECO:0000256" key="1">
    <source>
        <dbReference type="SAM" id="Phobius"/>
    </source>
</evidence>
<feature type="transmembrane region" description="Helical" evidence="1">
    <location>
        <begin position="75"/>
        <end position="94"/>
    </location>
</feature>
<protein>
    <submittedName>
        <fullName evidence="2">Uncharacterized protein</fullName>
    </submittedName>
</protein>
<keyword evidence="3" id="KW-1185">Reference proteome</keyword>
<evidence type="ECO:0000313" key="2">
    <source>
        <dbReference type="EMBL" id="GAA5440418.1"/>
    </source>
</evidence>
<proteinExistence type="predicted"/>
<comment type="caution">
    <text evidence="2">The sequence shown here is derived from an EMBL/GenBank/DDBJ whole genome shotgun (WGS) entry which is preliminary data.</text>
</comment>
<reference evidence="2 3" key="1">
    <citation type="submission" date="2024-02" db="EMBL/GenBank/DDBJ databases">
        <title>Deinococcus caeni NBRC 101312.</title>
        <authorList>
            <person name="Ichikawa N."/>
            <person name="Katano-Makiyama Y."/>
            <person name="Hidaka K."/>
        </authorList>
    </citation>
    <scope>NUCLEOTIDE SEQUENCE [LARGE SCALE GENOMIC DNA]</scope>
    <source>
        <strain evidence="2 3">NBRC 101312</strain>
    </source>
</reference>
<name>A0ABP9UD14_9DEIO</name>
<accession>A0ABP9UD14</accession>
<gene>
    <name evidence="2" type="ORF">Dcae01_01931</name>
</gene>
<evidence type="ECO:0000313" key="3">
    <source>
        <dbReference type="Proteomes" id="UP001423409"/>
    </source>
</evidence>
<keyword evidence="1" id="KW-0812">Transmembrane</keyword>
<organism evidence="2 3">
    <name type="scientific">Deinococcus caeni</name>
    <dbReference type="NCBI Taxonomy" id="569127"/>
    <lineage>
        <taxon>Bacteria</taxon>
        <taxon>Thermotogati</taxon>
        <taxon>Deinococcota</taxon>
        <taxon>Deinococci</taxon>
        <taxon>Deinococcales</taxon>
        <taxon>Deinococcaceae</taxon>
        <taxon>Deinococcus</taxon>
    </lineage>
</organism>
<keyword evidence="1" id="KW-0472">Membrane</keyword>